<dbReference type="SUPFAM" id="SSF53335">
    <property type="entry name" value="S-adenosyl-L-methionine-dependent methyltransferases"/>
    <property type="match status" value="1"/>
</dbReference>
<dbReference type="InterPro" id="IPR036291">
    <property type="entry name" value="NAD(P)-bd_dom_sf"/>
</dbReference>
<keyword evidence="2" id="KW-0812">Transmembrane</keyword>
<dbReference type="Pfam" id="PF13727">
    <property type="entry name" value="CoA_binding_3"/>
    <property type="match status" value="1"/>
</dbReference>
<accession>A0ABQ3AZH4</accession>
<dbReference type="PANTHER" id="PTHR43318">
    <property type="entry name" value="UDP-N-ACETYLGLUCOSAMINE 4,6-DEHYDRATASE"/>
    <property type="match status" value="1"/>
</dbReference>
<dbReference type="RefSeq" id="WP_189417567.1">
    <property type="nucleotide sequence ID" value="NZ_BMYZ01000001.1"/>
</dbReference>
<evidence type="ECO:0000256" key="1">
    <source>
        <dbReference type="ARBA" id="ARBA00007430"/>
    </source>
</evidence>
<dbReference type="CDD" id="cd05237">
    <property type="entry name" value="UDP_invert_4-6DH_SDR_e"/>
    <property type="match status" value="1"/>
</dbReference>
<dbReference type="InterPro" id="IPR003869">
    <property type="entry name" value="Polysac_CapD-like"/>
</dbReference>
<feature type="domain" description="Polysaccharide biosynthesis protein CapD-like" evidence="3">
    <location>
        <begin position="284"/>
        <end position="575"/>
    </location>
</feature>
<evidence type="ECO:0000313" key="4">
    <source>
        <dbReference type="EMBL" id="GGY72721.1"/>
    </source>
</evidence>
<protein>
    <submittedName>
        <fullName evidence="4">Nucleoside-diphosphate sugar epimerase</fullName>
    </submittedName>
</protein>
<feature type="transmembrane region" description="Helical" evidence="2">
    <location>
        <begin position="83"/>
        <end position="109"/>
    </location>
</feature>
<keyword evidence="2" id="KW-1133">Transmembrane helix</keyword>
<dbReference type="Pfam" id="PF02719">
    <property type="entry name" value="Polysacc_synt_2"/>
    <property type="match status" value="1"/>
</dbReference>
<keyword evidence="5" id="KW-1185">Reference proteome</keyword>
<dbReference type="Gene3D" id="3.40.50.720">
    <property type="entry name" value="NAD(P)-binding Rossmann-like Domain"/>
    <property type="match status" value="2"/>
</dbReference>
<dbReference type="InterPro" id="IPR051203">
    <property type="entry name" value="Polysaccharide_Synthase-Rel"/>
</dbReference>
<comment type="caution">
    <text evidence="4">The sequence shown here is derived from an EMBL/GenBank/DDBJ whole genome shotgun (WGS) entry which is preliminary data.</text>
</comment>
<dbReference type="PANTHER" id="PTHR43318:SF1">
    <property type="entry name" value="POLYSACCHARIDE BIOSYNTHESIS PROTEIN EPSC-RELATED"/>
    <property type="match status" value="1"/>
</dbReference>
<reference evidence="5" key="1">
    <citation type="journal article" date="2019" name="Int. J. Syst. Evol. Microbiol.">
        <title>The Global Catalogue of Microorganisms (GCM) 10K type strain sequencing project: providing services to taxonomists for standard genome sequencing and annotation.</title>
        <authorList>
            <consortium name="The Broad Institute Genomics Platform"/>
            <consortium name="The Broad Institute Genome Sequencing Center for Infectious Disease"/>
            <person name="Wu L."/>
            <person name="Ma J."/>
        </authorList>
    </citation>
    <scope>NUCLEOTIDE SEQUENCE [LARGE SCALE GENOMIC DNA]</scope>
    <source>
        <strain evidence="5">KCTC 32239</strain>
    </source>
</reference>
<sequence length="642" mass="71059">MNSLLAKFLNAPRPIKRAISVAYDVVAISVAFYLAYVLRLSQLEFHFSLQELLCLVATIVISIALFVRMGLYRAILRYIPPQAIVTILIGIVASSFAMIATGFYLHAFLPRSVPVIYSFIALFLIGLPRLMFRSLLQFFTPKGNANVIIYGAGESGHYLASQLNKSVQYKPVAFVDDNEKLHQSNLRGIKVYSPTELPHLVKKFNAKKILLALDTANQQQTINIVRALEKLPVQIQAIPPLNDLINGTAHIEEFRSIQIEELLGREPVAPAASLLEVNITNKVVMVTGAGGSIGSEICRQVIALKPAAIVLFERCEFNLYQINDELLSLGADNSIKIYPILGSINNEALLENIMKSFHVETLYHAAAYKHVPLVEYNILEGTNNNLFGTLKTAKAAIAAKVEHFVLISSDKAVRPTNVMGATKRLAELVLQALATQNHSTIFSMVRFGNVLDSSGSVVPKFREQIKRGGPITVTHPEITRYFMTMSEAAQLVIQAGAMAQGGDVFVLEMGEPVKIVNLATEMAFLSGYSIKSEANPDGDIEIKFTGLRPGEKLYEELLVGENCEGTEHARILRANEKSIPLPELETYLGVLQSHIEKFNHNALFNALKQPFVEFNAADNTEDLLHYVRTNNVVQLKTNKHHK</sequence>
<evidence type="ECO:0000256" key="2">
    <source>
        <dbReference type="SAM" id="Phobius"/>
    </source>
</evidence>
<comment type="similarity">
    <text evidence="1">Belongs to the polysaccharide synthase family.</text>
</comment>
<feature type="transmembrane region" description="Helical" evidence="2">
    <location>
        <begin position="50"/>
        <end position="71"/>
    </location>
</feature>
<keyword evidence="2" id="KW-0472">Membrane</keyword>
<dbReference type="SUPFAM" id="SSF51735">
    <property type="entry name" value="NAD(P)-binding Rossmann-fold domains"/>
    <property type="match status" value="1"/>
</dbReference>
<organism evidence="4 5">
    <name type="scientific">Cellvibrio zantedeschiae</name>
    <dbReference type="NCBI Taxonomy" id="1237077"/>
    <lineage>
        <taxon>Bacteria</taxon>
        <taxon>Pseudomonadati</taxon>
        <taxon>Pseudomonadota</taxon>
        <taxon>Gammaproteobacteria</taxon>
        <taxon>Cellvibrionales</taxon>
        <taxon>Cellvibrionaceae</taxon>
        <taxon>Cellvibrio</taxon>
    </lineage>
</organism>
<dbReference type="EMBL" id="BMYZ01000001">
    <property type="protein sequence ID" value="GGY72721.1"/>
    <property type="molecule type" value="Genomic_DNA"/>
</dbReference>
<feature type="transmembrane region" description="Helical" evidence="2">
    <location>
        <begin position="115"/>
        <end position="132"/>
    </location>
</feature>
<dbReference type="Proteomes" id="UP000619761">
    <property type="component" value="Unassembled WGS sequence"/>
</dbReference>
<name>A0ABQ3AZH4_9GAMM</name>
<dbReference type="InterPro" id="IPR029063">
    <property type="entry name" value="SAM-dependent_MTases_sf"/>
</dbReference>
<evidence type="ECO:0000259" key="3">
    <source>
        <dbReference type="Pfam" id="PF02719"/>
    </source>
</evidence>
<proteinExistence type="inferred from homology"/>
<feature type="transmembrane region" description="Helical" evidence="2">
    <location>
        <begin position="21"/>
        <end position="38"/>
    </location>
</feature>
<evidence type="ECO:0000313" key="5">
    <source>
        <dbReference type="Proteomes" id="UP000619761"/>
    </source>
</evidence>
<gene>
    <name evidence="4" type="primary">wbfY</name>
    <name evidence="4" type="ORF">GCM10011613_17170</name>
</gene>